<dbReference type="GO" id="GO:0022625">
    <property type="term" value="C:cytosolic large ribosomal subunit"/>
    <property type="evidence" value="ECO:0007669"/>
    <property type="project" value="TreeGrafter"/>
</dbReference>
<organism evidence="11">
    <name type="scientific">Aceria tosichella</name>
    <name type="common">wheat curl mite</name>
    <dbReference type="NCBI Taxonomy" id="561515"/>
    <lineage>
        <taxon>Eukaryota</taxon>
        <taxon>Metazoa</taxon>
        <taxon>Ecdysozoa</taxon>
        <taxon>Arthropoda</taxon>
        <taxon>Chelicerata</taxon>
        <taxon>Arachnida</taxon>
        <taxon>Acari</taxon>
        <taxon>Acariformes</taxon>
        <taxon>Trombidiformes</taxon>
        <taxon>Prostigmata</taxon>
        <taxon>Eupodina</taxon>
        <taxon>Eriophyoidea</taxon>
        <taxon>Eriophyidae</taxon>
        <taxon>Eriophyinae</taxon>
        <taxon>Aceriini</taxon>
        <taxon>Aceria</taxon>
    </lineage>
</organism>
<evidence type="ECO:0000256" key="8">
    <source>
        <dbReference type="ARBA" id="ARBA00035197"/>
    </source>
</evidence>
<comment type="subcellular location">
    <subcellularLocation>
        <location evidence="2">Cytoplasm</location>
    </subcellularLocation>
</comment>
<dbReference type="InterPro" id="IPR005485">
    <property type="entry name" value="Rbsml_uL18_euk_arch"/>
</dbReference>
<keyword evidence="6 11" id="KW-0689">Ribosomal protein</keyword>
<dbReference type="FunFam" id="3.30.420.100:FF:000002">
    <property type="entry name" value="60S ribosomal protein L5"/>
    <property type="match status" value="1"/>
</dbReference>
<evidence type="ECO:0000259" key="10">
    <source>
        <dbReference type="Pfam" id="PF14204"/>
    </source>
</evidence>
<dbReference type="GO" id="GO:0006412">
    <property type="term" value="P:translation"/>
    <property type="evidence" value="ECO:0007669"/>
    <property type="project" value="InterPro"/>
</dbReference>
<dbReference type="PRINTS" id="PR00058">
    <property type="entry name" value="RIBOSOMALL5"/>
</dbReference>
<dbReference type="EMBL" id="GGYP01004097">
    <property type="protein sequence ID" value="MDE48868.1"/>
    <property type="molecule type" value="Transcribed_RNA"/>
</dbReference>
<sequence>MAFVKRVKNKAYFKRFQVKFKRRREGKTDYYARKRLVVQDKNKYNSPKYRLVVRISNKDITAQIVAAKIQGDVVICQANAHELPRYGVKLGLTNYAAAYCTGLLLARRVLKQLKLDKTYEGQKEVDGEQFNVEDEDEQPGALRAFLDVGLARTSTGARLFGVMKGACDGGIDVPHSTKRFPGYDAESKEFNAEVHRNHIFGLHVSQYMRTLQEEDEEAYKRQFSRYIKEGITADNIEELYKKAHANIRANPDRVKPAAKKDDAAKPKRFNKKKLTLAARKNKIALKKKAVISKLNAEAKAES</sequence>
<feature type="domain" description="Large ribosomal subunit protein uL18 C-terminal eukaryotes" evidence="10">
    <location>
        <begin position="236"/>
        <end position="290"/>
    </location>
</feature>
<dbReference type="InterPro" id="IPR057268">
    <property type="entry name" value="Ribosomal_L18"/>
</dbReference>
<protein>
    <recommendedName>
        <fullName evidence="8">Large ribosomal subunit protein uL18</fullName>
    </recommendedName>
    <alternativeName>
        <fullName evidence="9">60S ribosomal protein L5</fullName>
    </alternativeName>
</protein>
<comment type="similarity">
    <text evidence="3">Belongs to the universal ribosomal protein uL18 family.</text>
</comment>
<dbReference type="GO" id="GO:0000027">
    <property type="term" value="P:ribosomal large subunit assembly"/>
    <property type="evidence" value="ECO:0007669"/>
    <property type="project" value="TreeGrafter"/>
</dbReference>
<keyword evidence="5" id="KW-0694">RNA-binding</keyword>
<evidence type="ECO:0000256" key="1">
    <source>
        <dbReference type="ARBA" id="ARBA00004021"/>
    </source>
</evidence>
<evidence type="ECO:0000256" key="4">
    <source>
        <dbReference type="ARBA" id="ARBA00022490"/>
    </source>
</evidence>
<proteinExistence type="inferred from homology"/>
<evidence type="ECO:0000256" key="7">
    <source>
        <dbReference type="ARBA" id="ARBA00023274"/>
    </source>
</evidence>
<keyword evidence="5" id="KW-0699">rRNA-binding</keyword>
<keyword evidence="4" id="KW-0963">Cytoplasm</keyword>
<evidence type="ECO:0000256" key="6">
    <source>
        <dbReference type="ARBA" id="ARBA00022980"/>
    </source>
</evidence>
<evidence type="ECO:0000256" key="3">
    <source>
        <dbReference type="ARBA" id="ARBA00007116"/>
    </source>
</evidence>
<dbReference type="GO" id="GO:0008097">
    <property type="term" value="F:5S rRNA binding"/>
    <property type="evidence" value="ECO:0007669"/>
    <property type="project" value="InterPro"/>
</dbReference>
<accession>A0A6G1SEN9</accession>
<dbReference type="Pfam" id="PF14204">
    <property type="entry name" value="Ribosomal_L18_c"/>
    <property type="match status" value="1"/>
</dbReference>
<evidence type="ECO:0000256" key="5">
    <source>
        <dbReference type="ARBA" id="ARBA00022730"/>
    </source>
</evidence>
<dbReference type="PANTHER" id="PTHR23410:SF12">
    <property type="entry name" value="LARGE RIBOSOMAL SUBUNIT PROTEIN UL18"/>
    <property type="match status" value="1"/>
</dbReference>
<evidence type="ECO:0000256" key="2">
    <source>
        <dbReference type="ARBA" id="ARBA00004496"/>
    </source>
</evidence>
<evidence type="ECO:0000313" key="11">
    <source>
        <dbReference type="EMBL" id="MDE48868.1"/>
    </source>
</evidence>
<dbReference type="PANTHER" id="PTHR23410">
    <property type="entry name" value="RIBOSOMAL PROTEIN L5-RELATED"/>
    <property type="match status" value="1"/>
</dbReference>
<reference evidence="11" key="1">
    <citation type="submission" date="2018-10" db="EMBL/GenBank/DDBJ databases">
        <title>Transcriptome assembly of Aceria tosichella (Wheat curl mite) Type 2.</title>
        <authorList>
            <person name="Scully E.D."/>
            <person name="Geib S.M."/>
            <person name="Palmer N.A."/>
            <person name="Gupta A.K."/>
            <person name="Sarath G."/>
            <person name="Tatineni S."/>
        </authorList>
    </citation>
    <scope>NUCLEOTIDE SEQUENCE</scope>
    <source>
        <strain evidence="11">LincolnNE</strain>
    </source>
</reference>
<dbReference type="Pfam" id="PF17144">
    <property type="entry name" value="Ribosomal_L5e"/>
    <property type="match status" value="1"/>
</dbReference>
<gene>
    <name evidence="11" type="primary">RpL5</name>
    <name evidence="11" type="ORF">g.8045</name>
</gene>
<dbReference type="AlphaFoldDB" id="A0A6G1SEN9"/>
<dbReference type="InterPro" id="IPR025607">
    <property type="entry name" value="Ribosomal_uL18_C_euk"/>
</dbReference>
<comment type="function">
    <text evidence="1">Component of the ribosome, a large ribonucleoprotein complex responsible for the synthesis of proteins in the cell. The small ribosomal subunit (SSU) binds messenger RNAs (mRNAs) and translates the encoded message by selecting cognate aminoacyl-transfer RNA (tRNA) molecules. The large subunit (LSU) contains the ribosomal catalytic site termed the peptidyl transferase center (PTC), which catalyzes the formation of peptide bonds, thereby polymerizing the amino acids delivered by tRNAs into a polypeptide chain. The nascent polypeptides leave the ribosome through a tunnel in the LSU and interact with protein factors that function in enzymatic processing, targeting, and the membrane insertion of nascent chains at the exit of the ribosomal tunnel.</text>
</comment>
<dbReference type="CDD" id="cd00432">
    <property type="entry name" value="Ribosomal_L18_L5e"/>
    <property type="match status" value="1"/>
</dbReference>
<dbReference type="Gene3D" id="3.30.420.100">
    <property type="match status" value="1"/>
</dbReference>
<dbReference type="SUPFAM" id="SSF53137">
    <property type="entry name" value="Translational machinery components"/>
    <property type="match status" value="1"/>
</dbReference>
<dbReference type="HAMAP" id="MF_01337_A">
    <property type="entry name" value="Ribosomal_uL18_A"/>
    <property type="match status" value="1"/>
</dbReference>
<evidence type="ECO:0000256" key="9">
    <source>
        <dbReference type="ARBA" id="ARBA00035352"/>
    </source>
</evidence>
<name>A0A6G1SEN9_9ACAR</name>
<dbReference type="GO" id="GO:0003735">
    <property type="term" value="F:structural constituent of ribosome"/>
    <property type="evidence" value="ECO:0007669"/>
    <property type="project" value="InterPro"/>
</dbReference>
<keyword evidence="7" id="KW-0687">Ribonucleoprotein</keyword>